<dbReference type="OrthoDB" id="2644512at2"/>
<evidence type="ECO:0000313" key="2">
    <source>
        <dbReference type="EMBL" id="APH03302.1"/>
    </source>
</evidence>
<dbReference type="Proteomes" id="UP000181936">
    <property type="component" value="Chromosome"/>
</dbReference>
<name>A0A1L3MLX1_9BACI</name>
<keyword evidence="1" id="KW-0812">Transmembrane</keyword>
<accession>A0A1L3MLX1</accession>
<feature type="transmembrane region" description="Helical" evidence="1">
    <location>
        <begin position="12"/>
        <end position="31"/>
    </location>
</feature>
<dbReference type="KEGG" id="bwh:A9C19_00215"/>
<proteinExistence type="predicted"/>
<feature type="transmembrane region" description="Helical" evidence="1">
    <location>
        <begin position="37"/>
        <end position="55"/>
    </location>
</feature>
<feature type="transmembrane region" description="Helical" evidence="1">
    <location>
        <begin position="62"/>
        <end position="83"/>
    </location>
</feature>
<gene>
    <name evidence="2" type="ORF">A9C19_00215</name>
</gene>
<evidence type="ECO:0000313" key="3">
    <source>
        <dbReference type="Proteomes" id="UP000181936"/>
    </source>
</evidence>
<dbReference type="AlphaFoldDB" id="A0A1L3MLX1"/>
<sequence length="122" mass="14195">MIRGVVRLKYLFDFALAISLTAFSYYIASFILENELLLWQAFVIGFSVVSLGALTEKLGSPMWLIIFIPFPIGMILLYLFLNVSVPQWFLNYMLTLTIYTVIHIPMSYFFHYHSLIPAWKLS</sequence>
<organism evidence="2 3">
    <name type="scientific">Bacillus weihaiensis</name>
    <dbReference type="NCBI Taxonomy" id="1547283"/>
    <lineage>
        <taxon>Bacteria</taxon>
        <taxon>Bacillati</taxon>
        <taxon>Bacillota</taxon>
        <taxon>Bacilli</taxon>
        <taxon>Bacillales</taxon>
        <taxon>Bacillaceae</taxon>
        <taxon>Bacillus</taxon>
    </lineage>
</organism>
<feature type="transmembrane region" description="Helical" evidence="1">
    <location>
        <begin position="89"/>
        <end position="110"/>
    </location>
</feature>
<dbReference type="EMBL" id="CP016020">
    <property type="protein sequence ID" value="APH03302.1"/>
    <property type="molecule type" value="Genomic_DNA"/>
</dbReference>
<protein>
    <submittedName>
        <fullName evidence="2">Uncharacterized protein</fullName>
    </submittedName>
</protein>
<keyword evidence="1" id="KW-0472">Membrane</keyword>
<reference evidence="2 3" key="1">
    <citation type="journal article" date="2016" name="Sci. Rep.">
        <title>Complete genome sequence and transcriptomic analysis of a novel marine strain Bacillus weihaiensis reveals the mechanism of brown algae degradation.</title>
        <authorList>
            <person name="Zhu Y."/>
            <person name="Chen P."/>
            <person name="Bao Y."/>
            <person name="Men Y."/>
            <person name="Zeng Y."/>
            <person name="Yang J."/>
            <person name="Sun J."/>
            <person name="Sun Y."/>
        </authorList>
    </citation>
    <scope>NUCLEOTIDE SEQUENCE [LARGE SCALE GENOMIC DNA]</scope>
    <source>
        <strain evidence="2 3">Alg07</strain>
    </source>
</reference>
<keyword evidence="3" id="KW-1185">Reference proteome</keyword>
<evidence type="ECO:0000256" key="1">
    <source>
        <dbReference type="SAM" id="Phobius"/>
    </source>
</evidence>
<keyword evidence="1" id="KW-1133">Transmembrane helix</keyword>